<dbReference type="STRING" id="452471.Aasi_1332"/>
<dbReference type="EMBL" id="CP001102">
    <property type="protein sequence ID" value="ACE06642.1"/>
    <property type="molecule type" value="Genomic_DNA"/>
</dbReference>
<evidence type="ECO:0000313" key="1">
    <source>
        <dbReference type="EMBL" id="ACE06642.1"/>
    </source>
</evidence>
<accession>B3ETU0</accession>
<gene>
    <name evidence="1" type="ordered locus">Aasi_1332</name>
</gene>
<organism evidence="1 2">
    <name type="scientific">Amoebophilus asiaticus (strain 5a2)</name>
    <dbReference type="NCBI Taxonomy" id="452471"/>
    <lineage>
        <taxon>Bacteria</taxon>
        <taxon>Pseudomonadati</taxon>
        <taxon>Bacteroidota</taxon>
        <taxon>Cytophagia</taxon>
        <taxon>Cytophagales</taxon>
        <taxon>Amoebophilaceae</taxon>
        <taxon>Candidatus Amoebophilus</taxon>
    </lineage>
</organism>
<dbReference type="KEGG" id="aas:Aasi_1332"/>
<protein>
    <submittedName>
        <fullName evidence="1">Uncharacterized protein</fullName>
    </submittedName>
</protein>
<dbReference type="AlphaFoldDB" id="B3ETU0"/>
<evidence type="ECO:0000313" key="2">
    <source>
        <dbReference type="Proteomes" id="UP000001227"/>
    </source>
</evidence>
<keyword evidence="2" id="KW-1185">Reference proteome</keyword>
<name>B3ETU0_AMOA5</name>
<dbReference type="RefSeq" id="WP_012473385.1">
    <property type="nucleotide sequence ID" value="NC_010830.1"/>
</dbReference>
<proteinExistence type="predicted"/>
<reference evidence="1 2" key="1">
    <citation type="journal article" date="2010" name="J. Bacteriol.">
        <title>The genome of the amoeba symbiont 'Candidatus Amoebophilus asiaticus' reveals common mechanisms for host cell interaction among amoeba-associated bacteria.</title>
        <authorList>
            <person name="Schmitz-Esser S."/>
            <person name="Tischler P."/>
            <person name="Arnold R."/>
            <person name="Montanaro J."/>
            <person name="Wagner M."/>
            <person name="Rattei T."/>
            <person name="Horn M."/>
        </authorList>
    </citation>
    <scope>NUCLEOTIDE SEQUENCE [LARGE SCALE GENOMIC DNA]</scope>
    <source>
        <strain evidence="1 2">5a2</strain>
    </source>
</reference>
<dbReference type="Proteomes" id="UP000001227">
    <property type="component" value="Chromosome"/>
</dbReference>
<dbReference type="HOGENOM" id="CLU_2614192_0_0_10"/>
<sequence length="78" mass="8736">MKAIEQMQEGKIASTLGQRSLAKEQLAKIENMAYVYVEARLKQKVETPLTELLQAAHAKNKEIVIASSKDTENLMGIY</sequence>